<dbReference type="AlphaFoldDB" id="N9PXS5"/>
<keyword evidence="3 7" id="KW-0081">Bacteriolytic enzyme</keyword>
<dbReference type="OrthoDB" id="8141296at2"/>
<sequence length="184" mass="20272">MDREAFFKEARALLGGKLTQPQVDKFNSLIDEFQGKGMKTSSVGINLISSFEDLKLDAYLCPAGVWTIGFGTTVYPDGAKVKKGDKCTAEQAKAYFAYDLKRFEKAVNSGLSVVVNQNQFDALVSLTYNIGETAFKKSTLLARLNKGDLKGAADQFAVWNKGGGQVLKGLVRRRAEERDLFLKK</sequence>
<reference evidence="8 9" key="1">
    <citation type="submission" date="2013-02" db="EMBL/GenBank/DDBJ databases">
        <title>The Genome Sequence of Acinetobacter sp. NIPH 2168.</title>
        <authorList>
            <consortium name="The Broad Institute Genome Sequencing Platform"/>
            <consortium name="The Broad Institute Genome Sequencing Center for Infectious Disease"/>
            <person name="Cerqueira G."/>
            <person name="Feldgarden M."/>
            <person name="Courvalin P."/>
            <person name="Perichon B."/>
            <person name="Grillot-Courvalin C."/>
            <person name="Clermont D."/>
            <person name="Rocha E."/>
            <person name="Yoon E.-J."/>
            <person name="Nemec A."/>
            <person name="Walker B."/>
            <person name="Young S.K."/>
            <person name="Zeng Q."/>
            <person name="Gargeya S."/>
            <person name="Fitzgerald M."/>
            <person name="Haas B."/>
            <person name="Abouelleil A."/>
            <person name="Alvarado L."/>
            <person name="Arachchi H.M."/>
            <person name="Berlin A.M."/>
            <person name="Chapman S.B."/>
            <person name="Dewar J."/>
            <person name="Goldberg J."/>
            <person name="Griggs A."/>
            <person name="Gujja S."/>
            <person name="Hansen M."/>
            <person name="Howarth C."/>
            <person name="Imamovic A."/>
            <person name="Larimer J."/>
            <person name="McCowan C."/>
            <person name="Murphy C."/>
            <person name="Neiman D."/>
            <person name="Pearson M."/>
            <person name="Priest M."/>
            <person name="Roberts A."/>
            <person name="Saif S."/>
            <person name="Shea T."/>
            <person name="Sisk P."/>
            <person name="Sykes S."/>
            <person name="Wortman J."/>
            <person name="Nusbaum C."/>
            <person name="Birren B."/>
        </authorList>
    </citation>
    <scope>NUCLEOTIDE SEQUENCE [LARGE SCALE GENOMIC DNA]</scope>
    <source>
        <strain evidence="8 9">NIPH 2168</strain>
    </source>
</reference>
<dbReference type="PATRIC" id="fig|1217706.3.peg.1664"/>
<dbReference type="Gene3D" id="1.10.530.40">
    <property type="match status" value="1"/>
</dbReference>
<keyword evidence="9" id="KW-1185">Reference proteome</keyword>
<evidence type="ECO:0000256" key="7">
    <source>
        <dbReference type="RuleBase" id="RU003788"/>
    </source>
</evidence>
<dbReference type="GeneID" id="303682136"/>
<dbReference type="RefSeq" id="WP_005257539.1">
    <property type="nucleotide sequence ID" value="NZ_BMDR01000001.1"/>
</dbReference>
<keyword evidence="4 7" id="KW-0378">Hydrolase</keyword>
<dbReference type="InterPro" id="IPR002196">
    <property type="entry name" value="Glyco_hydro_24"/>
</dbReference>
<dbReference type="EMBL" id="APRW01000009">
    <property type="protein sequence ID" value="ENX22481.1"/>
    <property type="molecule type" value="Genomic_DNA"/>
</dbReference>
<comment type="caution">
    <text evidence="8">The sequence shown here is derived from an EMBL/GenBank/DDBJ whole genome shotgun (WGS) entry which is preliminary data.</text>
</comment>
<dbReference type="GO" id="GO:0016998">
    <property type="term" value="P:cell wall macromolecule catabolic process"/>
    <property type="evidence" value="ECO:0007669"/>
    <property type="project" value="InterPro"/>
</dbReference>
<dbReference type="GO" id="GO:0042742">
    <property type="term" value="P:defense response to bacterium"/>
    <property type="evidence" value="ECO:0007669"/>
    <property type="project" value="UniProtKB-KW"/>
</dbReference>
<dbReference type="GO" id="GO:0003796">
    <property type="term" value="F:lysozyme activity"/>
    <property type="evidence" value="ECO:0007669"/>
    <property type="project" value="UniProtKB-EC"/>
</dbReference>
<dbReference type="PANTHER" id="PTHR38107">
    <property type="match status" value="1"/>
</dbReference>
<dbReference type="HOGENOM" id="CLU_091641_3_1_6"/>
<keyword evidence="2 7" id="KW-0929">Antimicrobial</keyword>
<evidence type="ECO:0000256" key="6">
    <source>
        <dbReference type="ARBA" id="ARBA00023295"/>
    </source>
</evidence>
<dbReference type="Proteomes" id="UP000013173">
    <property type="component" value="Unassembled WGS sequence"/>
</dbReference>
<evidence type="ECO:0000313" key="8">
    <source>
        <dbReference type="EMBL" id="ENX22481.1"/>
    </source>
</evidence>
<evidence type="ECO:0000256" key="5">
    <source>
        <dbReference type="ARBA" id="ARBA00023200"/>
    </source>
</evidence>
<dbReference type="InterPro" id="IPR034690">
    <property type="entry name" value="Endolysin_T4_type"/>
</dbReference>
<comment type="catalytic activity">
    <reaction evidence="1 7">
        <text>Hydrolysis of (1-&gt;4)-beta-linkages between N-acetylmuramic acid and N-acetyl-D-glucosamine residues in a peptidoglycan and between N-acetyl-D-glucosamine residues in chitodextrins.</text>
        <dbReference type="EC" id="3.2.1.17"/>
    </reaction>
</comment>
<dbReference type="InterPro" id="IPR023346">
    <property type="entry name" value="Lysozyme-like_dom_sf"/>
</dbReference>
<name>N9PXS5_9GAMM</name>
<evidence type="ECO:0000256" key="3">
    <source>
        <dbReference type="ARBA" id="ARBA00022638"/>
    </source>
</evidence>
<dbReference type="EC" id="3.2.1.17" evidence="7"/>
<evidence type="ECO:0000313" key="9">
    <source>
        <dbReference type="Proteomes" id="UP000013173"/>
    </source>
</evidence>
<protein>
    <recommendedName>
        <fullName evidence="7">Lysozyme</fullName>
        <ecNumber evidence="7">3.2.1.17</ecNumber>
    </recommendedName>
</protein>
<keyword evidence="5" id="KW-1035">Host cytoplasm</keyword>
<dbReference type="InterPro" id="IPR033907">
    <property type="entry name" value="Endolysin_autolysin"/>
</dbReference>
<dbReference type="CDD" id="cd00737">
    <property type="entry name" value="lyz_endolysin_autolysin"/>
    <property type="match status" value="1"/>
</dbReference>
<dbReference type="GO" id="GO:0031640">
    <property type="term" value="P:killing of cells of another organism"/>
    <property type="evidence" value="ECO:0007669"/>
    <property type="project" value="UniProtKB-KW"/>
</dbReference>
<evidence type="ECO:0000256" key="2">
    <source>
        <dbReference type="ARBA" id="ARBA00022529"/>
    </source>
</evidence>
<dbReference type="InterPro" id="IPR051018">
    <property type="entry name" value="Bacteriophage_GH24"/>
</dbReference>
<keyword evidence="6 7" id="KW-0326">Glycosidase</keyword>
<accession>N9PXS5</accession>
<dbReference type="InterPro" id="IPR023347">
    <property type="entry name" value="Lysozyme_dom_sf"/>
</dbReference>
<dbReference type="Pfam" id="PF00959">
    <property type="entry name" value="Phage_lysozyme"/>
    <property type="match status" value="1"/>
</dbReference>
<comment type="similarity">
    <text evidence="7">Belongs to the glycosyl hydrolase 24 family.</text>
</comment>
<dbReference type="HAMAP" id="MF_04110">
    <property type="entry name" value="ENDOLYSIN_T4"/>
    <property type="match status" value="1"/>
</dbReference>
<dbReference type="PANTHER" id="PTHR38107:SF3">
    <property type="entry name" value="LYSOZYME RRRD-RELATED"/>
    <property type="match status" value="1"/>
</dbReference>
<dbReference type="GO" id="GO:0009253">
    <property type="term" value="P:peptidoglycan catabolic process"/>
    <property type="evidence" value="ECO:0007669"/>
    <property type="project" value="InterPro"/>
</dbReference>
<gene>
    <name evidence="8" type="ORF">F892_01723</name>
</gene>
<evidence type="ECO:0000256" key="4">
    <source>
        <dbReference type="ARBA" id="ARBA00022801"/>
    </source>
</evidence>
<proteinExistence type="inferred from homology"/>
<dbReference type="SUPFAM" id="SSF53955">
    <property type="entry name" value="Lysozyme-like"/>
    <property type="match status" value="1"/>
</dbReference>
<organism evidence="8 9">
    <name type="scientific">Acinetobacter vivianii</name>
    <dbReference type="NCBI Taxonomy" id="1776742"/>
    <lineage>
        <taxon>Bacteria</taxon>
        <taxon>Pseudomonadati</taxon>
        <taxon>Pseudomonadota</taxon>
        <taxon>Gammaproteobacteria</taxon>
        <taxon>Moraxellales</taxon>
        <taxon>Moraxellaceae</taxon>
        <taxon>Acinetobacter</taxon>
    </lineage>
</organism>
<evidence type="ECO:0000256" key="1">
    <source>
        <dbReference type="ARBA" id="ARBA00000632"/>
    </source>
</evidence>